<keyword evidence="4" id="KW-0238">DNA-binding</keyword>
<dbReference type="SUPFAM" id="SSF46689">
    <property type="entry name" value="Homeodomain-like"/>
    <property type="match status" value="1"/>
</dbReference>
<dbReference type="GO" id="GO:0005634">
    <property type="term" value="C:nucleus"/>
    <property type="evidence" value="ECO:0007669"/>
    <property type="project" value="UniProtKB-SubCell"/>
</dbReference>
<feature type="domain" description="Myb-like" evidence="8">
    <location>
        <begin position="181"/>
        <end position="231"/>
    </location>
</feature>
<evidence type="ECO:0000259" key="8">
    <source>
        <dbReference type="PROSITE" id="PS50090"/>
    </source>
</evidence>
<dbReference type="FunFam" id="1.10.10.60:FF:000060">
    <property type="entry name" value="MYB transcription factor"/>
    <property type="match status" value="1"/>
</dbReference>
<dbReference type="AlphaFoldDB" id="A0A9Q0QT16"/>
<keyword evidence="5" id="KW-0804">Transcription</keyword>
<dbReference type="EMBL" id="JAMYWD010000005">
    <property type="protein sequence ID" value="KAJ4970800.1"/>
    <property type="molecule type" value="Genomic_DNA"/>
</dbReference>
<dbReference type="InterPro" id="IPR009057">
    <property type="entry name" value="Homeodomain-like_sf"/>
</dbReference>
<name>A0A9Q0QT16_9MAGN</name>
<dbReference type="Proteomes" id="UP001141806">
    <property type="component" value="Unassembled WGS sequence"/>
</dbReference>
<gene>
    <name evidence="10" type="ORF">NE237_003899</name>
</gene>
<evidence type="ECO:0000256" key="2">
    <source>
        <dbReference type="ARBA" id="ARBA00022737"/>
    </source>
</evidence>
<evidence type="ECO:0000256" key="4">
    <source>
        <dbReference type="ARBA" id="ARBA00023125"/>
    </source>
</evidence>
<reference evidence="10" key="1">
    <citation type="journal article" date="2023" name="Plant J.">
        <title>The genome of the king protea, Protea cynaroides.</title>
        <authorList>
            <person name="Chang J."/>
            <person name="Duong T.A."/>
            <person name="Schoeman C."/>
            <person name="Ma X."/>
            <person name="Roodt D."/>
            <person name="Barker N."/>
            <person name="Li Z."/>
            <person name="Van de Peer Y."/>
            <person name="Mizrachi E."/>
        </authorList>
    </citation>
    <scope>NUCLEOTIDE SEQUENCE</scope>
    <source>
        <tissue evidence="10">Young leaves</tissue>
    </source>
</reference>
<dbReference type="GO" id="GO:0000981">
    <property type="term" value="F:DNA-binding transcription factor activity, RNA polymerase II-specific"/>
    <property type="evidence" value="ECO:0007669"/>
    <property type="project" value="TreeGrafter"/>
</dbReference>
<evidence type="ECO:0000256" key="7">
    <source>
        <dbReference type="SAM" id="MobiDB-lite"/>
    </source>
</evidence>
<evidence type="ECO:0000313" key="11">
    <source>
        <dbReference type="Proteomes" id="UP001141806"/>
    </source>
</evidence>
<comment type="caution">
    <text evidence="10">The sequence shown here is derived from an EMBL/GenBank/DDBJ whole genome shotgun (WGS) entry which is preliminary data.</text>
</comment>
<dbReference type="Gene3D" id="1.10.10.60">
    <property type="entry name" value="Homeodomain-like"/>
    <property type="match status" value="2"/>
</dbReference>
<dbReference type="PANTHER" id="PTHR45614:SF259">
    <property type="entry name" value="MYB DOMAIN PROTEIN 89-RELATED"/>
    <property type="match status" value="1"/>
</dbReference>
<feature type="region of interest" description="Disordered" evidence="7">
    <location>
        <begin position="258"/>
        <end position="282"/>
    </location>
</feature>
<protein>
    <submittedName>
        <fullName evidence="10">Uncharacterized protein</fullName>
    </submittedName>
</protein>
<evidence type="ECO:0000256" key="6">
    <source>
        <dbReference type="ARBA" id="ARBA00023242"/>
    </source>
</evidence>
<dbReference type="SMART" id="SM00717">
    <property type="entry name" value="SANT"/>
    <property type="match status" value="2"/>
</dbReference>
<dbReference type="CDD" id="cd00167">
    <property type="entry name" value="SANT"/>
    <property type="match status" value="2"/>
</dbReference>
<dbReference type="OrthoDB" id="2143914at2759"/>
<comment type="subcellular location">
    <subcellularLocation>
        <location evidence="1">Nucleus</location>
    </subcellularLocation>
</comment>
<evidence type="ECO:0000256" key="1">
    <source>
        <dbReference type="ARBA" id="ARBA00004123"/>
    </source>
</evidence>
<keyword evidence="11" id="KW-1185">Reference proteome</keyword>
<dbReference type="GO" id="GO:0000978">
    <property type="term" value="F:RNA polymerase II cis-regulatory region sequence-specific DNA binding"/>
    <property type="evidence" value="ECO:0007669"/>
    <property type="project" value="TreeGrafter"/>
</dbReference>
<evidence type="ECO:0000313" key="10">
    <source>
        <dbReference type="EMBL" id="KAJ4970800.1"/>
    </source>
</evidence>
<evidence type="ECO:0000259" key="9">
    <source>
        <dbReference type="PROSITE" id="PS51294"/>
    </source>
</evidence>
<dbReference type="InterPro" id="IPR050560">
    <property type="entry name" value="MYB_TF"/>
</dbReference>
<evidence type="ECO:0000256" key="3">
    <source>
        <dbReference type="ARBA" id="ARBA00023015"/>
    </source>
</evidence>
<keyword evidence="6" id="KW-0539">Nucleus</keyword>
<evidence type="ECO:0000256" key="5">
    <source>
        <dbReference type="ARBA" id="ARBA00023163"/>
    </source>
</evidence>
<dbReference type="FunFam" id="1.10.10.60:FF:000356">
    <property type="entry name" value="MYB transcription factor"/>
    <property type="match status" value="1"/>
</dbReference>
<proteinExistence type="predicted"/>
<dbReference type="PROSITE" id="PS51294">
    <property type="entry name" value="HTH_MYB"/>
    <property type="match status" value="2"/>
</dbReference>
<dbReference type="PROSITE" id="PS50090">
    <property type="entry name" value="MYB_LIKE"/>
    <property type="match status" value="2"/>
</dbReference>
<organism evidence="10 11">
    <name type="scientific">Protea cynaroides</name>
    <dbReference type="NCBI Taxonomy" id="273540"/>
    <lineage>
        <taxon>Eukaryota</taxon>
        <taxon>Viridiplantae</taxon>
        <taxon>Streptophyta</taxon>
        <taxon>Embryophyta</taxon>
        <taxon>Tracheophyta</taxon>
        <taxon>Spermatophyta</taxon>
        <taxon>Magnoliopsida</taxon>
        <taxon>Proteales</taxon>
        <taxon>Proteaceae</taxon>
        <taxon>Protea</taxon>
    </lineage>
</organism>
<feature type="domain" description="Myb-like" evidence="8">
    <location>
        <begin position="134"/>
        <end position="180"/>
    </location>
</feature>
<accession>A0A9Q0QT16</accession>
<dbReference type="InterPro" id="IPR017930">
    <property type="entry name" value="Myb_dom"/>
</dbReference>
<keyword evidence="2" id="KW-0677">Repeat</keyword>
<feature type="domain" description="HTH myb-type" evidence="9">
    <location>
        <begin position="134"/>
        <end position="180"/>
    </location>
</feature>
<dbReference type="InterPro" id="IPR001005">
    <property type="entry name" value="SANT/Myb"/>
</dbReference>
<keyword evidence="3" id="KW-0805">Transcription regulation</keyword>
<feature type="domain" description="HTH myb-type" evidence="9">
    <location>
        <begin position="181"/>
        <end position="235"/>
    </location>
</feature>
<dbReference type="Pfam" id="PF13921">
    <property type="entry name" value="Myb_DNA-bind_6"/>
    <property type="match status" value="1"/>
</dbReference>
<sequence>MEKKSLQQHLQSTMCQGNGAEGCKGFAGVNFSVPSSSSSLSPCFGFSGSPVGIECGNAELAFQVLGPALEQQKKAWSLQSMGGKCMKLSDDGREGYFGKEMNGVDLNKSVEEEDDGSFDAGKENENRQSKLCARGHWRPAEDAKLKVLVSQYGPQNWNLIAEKLEGRSGKSCRLRWFNQLDPRINRRGFSEEEEERLLAAHRLYGNKWAMIARLFPGRTDNAVKNHWHVIMARKHREQSSVYRRRKPTSFQVGHIRTETTQQNNACSDSTITSNRDESASTGTDLSLISSSARVLPSFLARFSPPLPQQHQPFKLQMDSSQEKVLKLRNGCLEKVPDSGSGFMVMNVGVDQSGFSDSNSEVSATESVANNSTNHYMYGEIDKANEKIKLPTFFDFLGVGAT</sequence>
<dbReference type="PANTHER" id="PTHR45614">
    <property type="entry name" value="MYB PROTEIN-RELATED"/>
    <property type="match status" value="1"/>
</dbReference>